<dbReference type="SUPFAM" id="SSF54373">
    <property type="entry name" value="FAD-linked reductases, C-terminal domain"/>
    <property type="match status" value="1"/>
</dbReference>
<accession>A0A9P8VFZ7</accession>
<feature type="region of interest" description="Disordered" evidence="6">
    <location>
        <begin position="1"/>
        <end position="44"/>
    </location>
</feature>
<dbReference type="GO" id="GO:0004497">
    <property type="term" value="F:monooxygenase activity"/>
    <property type="evidence" value="ECO:0007669"/>
    <property type="project" value="UniProtKB-KW"/>
</dbReference>
<comment type="caution">
    <text evidence="8">The sequence shown here is derived from an EMBL/GenBank/DDBJ whole genome shotgun (WGS) entry which is preliminary data.</text>
</comment>
<evidence type="ECO:0000256" key="6">
    <source>
        <dbReference type="SAM" id="MobiDB-lite"/>
    </source>
</evidence>
<name>A0A9P8VFZ7_9PEZI</name>
<proteinExistence type="inferred from homology"/>
<reference evidence="8" key="1">
    <citation type="journal article" date="2021" name="Nat. Commun.">
        <title>Genetic determinants of endophytism in the Arabidopsis root mycobiome.</title>
        <authorList>
            <person name="Mesny F."/>
            <person name="Miyauchi S."/>
            <person name="Thiergart T."/>
            <person name="Pickel B."/>
            <person name="Atanasova L."/>
            <person name="Karlsson M."/>
            <person name="Huettel B."/>
            <person name="Barry K.W."/>
            <person name="Haridas S."/>
            <person name="Chen C."/>
            <person name="Bauer D."/>
            <person name="Andreopoulos W."/>
            <person name="Pangilinan J."/>
            <person name="LaButti K."/>
            <person name="Riley R."/>
            <person name="Lipzen A."/>
            <person name="Clum A."/>
            <person name="Drula E."/>
            <person name="Henrissat B."/>
            <person name="Kohler A."/>
            <person name="Grigoriev I.V."/>
            <person name="Martin F.M."/>
            <person name="Hacquard S."/>
        </authorList>
    </citation>
    <scope>NUCLEOTIDE SEQUENCE</scope>
    <source>
        <strain evidence="8">MPI-SDFR-AT-0117</strain>
    </source>
</reference>
<dbReference type="PANTHER" id="PTHR13789:SF306">
    <property type="entry name" value="HYDROXYLASE, PUTATIVE-RELATED"/>
    <property type="match status" value="1"/>
</dbReference>
<feature type="compositionally biased region" description="Basic and acidic residues" evidence="6">
    <location>
        <begin position="27"/>
        <end position="40"/>
    </location>
</feature>
<dbReference type="EMBL" id="JAGSXJ010000004">
    <property type="protein sequence ID" value="KAH6692232.1"/>
    <property type="molecule type" value="Genomic_DNA"/>
</dbReference>
<keyword evidence="2" id="KW-0285">Flavoprotein</keyword>
<evidence type="ECO:0000313" key="9">
    <source>
        <dbReference type="Proteomes" id="UP000770015"/>
    </source>
</evidence>
<keyword evidence="4" id="KW-0560">Oxidoreductase</keyword>
<keyword evidence="5" id="KW-0503">Monooxygenase</keyword>
<comment type="similarity">
    <text evidence="1">Belongs to the paxM FAD-dependent monooxygenase family.</text>
</comment>
<feature type="domain" description="FAD-binding" evidence="7">
    <location>
        <begin position="77"/>
        <end position="424"/>
    </location>
</feature>
<keyword evidence="3" id="KW-0274">FAD</keyword>
<dbReference type="PRINTS" id="PR00420">
    <property type="entry name" value="RNGMNOXGNASE"/>
</dbReference>
<organism evidence="8 9">
    <name type="scientific">Plectosphaerella plurivora</name>
    <dbReference type="NCBI Taxonomy" id="936078"/>
    <lineage>
        <taxon>Eukaryota</taxon>
        <taxon>Fungi</taxon>
        <taxon>Dikarya</taxon>
        <taxon>Ascomycota</taxon>
        <taxon>Pezizomycotina</taxon>
        <taxon>Sordariomycetes</taxon>
        <taxon>Hypocreomycetidae</taxon>
        <taxon>Glomerellales</taxon>
        <taxon>Plectosphaerellaceae</taxon>
        <taxon>Plectosphaerella</taxon>
    </lineage>
</organism>
<dbReference type="Proteomes" id="UP000770015">
    <property type="component" value="Unassembled WGS sequence"/>
</dbReference>
<evidence type="ECO:0000313" key="8">
    <source>
        <dbReference type="EMBL" id="KAH6692232.1"/>
    </source>
</evidence>
<evidence type="ECO:0000256" key="1">
    <source>
        <dbReference type="ARBA" id="ARBA00007992"/>
    </source>
</evidence>
<dbReference type="Pfam" id="PF01494">
    <property type="entry name" value="FAD_binding_3"/>
    <property type="match status" value="1"/>
</dbReference>
<sequence>MPVSTLPNGQGGPVLLMNGTKLRVNPRPREDVQPDSKPRADLPFTTTSYPSNCLQFLKDVSTSPRAQSNVSSAKLKLDIIVVGAGLGGLATAVALARRGHKVRVFEQTAQLGEVGAGIQIPPNSGKLLERWGVIAELGDQAVRPDGISFRRWESGERIGYTDLTEPFVKACGAPYYVVHRAHLHSALLQTAKKLGVSVVLNARVEQHDTAEGSVTLENGKQYSADLIVAADGIKSVARNYVSRGHRTKPAATDYAVYRATVDVNKMREIPEVCWLLQKPGLNTWIGEDRHVMTYTIAAGDSFNMVLSHKDCRDPSTWARMTQQEILSEMTEQFAGWDEDLLRIMKLIDTAVKWPLIGNNSLDSWVSPSSRLVVLGDAAHAMVPYMSQGAAMAVEDGAALAVALNKIRSPAELGFALEVFERERKTRTSMMQEASMVNAMIWHFPDGPEQRARDAAMVPEVEGRSFQTSPNQWSDPVTRSWAYGYDAEEVLEKRWEAALRGLITGDGAAAAGYR</sequence>
<evidence type="ECO:0000259" key="7">
    <source>
        <dbReference type="Pfam" id="PF01494"/>
    </source>
</evidence>
<dbReference type="InterPro" id="IPR002938">
    <property type="entry name" value="FAD-bd"/>
</dbReference>
<dbReference type="GO" id="GO:0071949">
    <property type="term" value="F:FAD binding"/>
    <property type="evidence" value="ECO:0007669"/>
    <property type="project" value="InterPro"/>
</dbReference>
<keyword evidence="9" id="KW-1185">Reference proteome</keyword>
<protein>
    <submittedName>
        <fullName evidence="8">FAD binding domain-containing protein</fullName>
    </submittedName>
</protein>
<gene>
    <name evidence="8" type="ORF">F5X68DRAFT_228610</name>
</gene>
<evidence type="ECO:0000256" key="3">
    <source>
        <dbReference type="ARBA" id="ARBA00022827"/>
    </source>
</evidence>
<evidence type="ECO:0000256" key="5">
    <source>
        <dbReference type="ARBA" id="ARBA00023033"/>
    </source>
</evidence>
<dbReference type="Gene3D" id="3.50.50.60">
    <property type="entry name" value="FAD/NAD(P)-binding domain"/>
    <property type="match status" value="1"/>
</dbReference>
<dbReference type="OrthoDB" id="16820at2759"/>
<dbReference type="InterPro" id="IPR036188">
    <property type="entry name" value="FAD/NAD-bd_sf"/>
</dbReference>
<evidence type="ECO:0000256" key="4">
    <source>
        <dbReference type="ARBA" id="ARBA00023002"/>
    </source>
</evidence>
<evidence type="ECO:0000256" key="2">
    <source>
        <dbReference type="ARBA" id="ARBA00022630"/>
    </source>
</evidence>
<dbReference type="SUPFAM" id="SSF51905">
    <property type="entry name" value="FAD/NAD(P)-binding domain"/>
    <property type="match status" value="1"/>
</dbReference>
<dbReference type="FunFam" id="3.50.50.60:FF:000115">
    <property type="entry name" value="Salicylate hydroxylase, putative"/>
    <property type="match status" value="1"/>
</dbReference>
<dbReference type="InterPro" id="IPR050493">
    <property type="entry name" value="FAD-dep_Monooxygenase_BioMet"/>
</dbReference>
<dbReference type="PANTHER" id="PTHR13789">
    <property type="entry name" value="MONOOXYGENASE"/>
    <property type="match status" value="1"/>
</dbReference>
<dbReference type="AlphaFoldDB" id="A0A9P8VFZ7"/>